<feature type="binding site" description="axial binding residue" evidence="9">
    <location>
        <position position="493"/>
    </location>
    <ligand>
        <name>heme</name>
        <dbReference type="ChEBI" id="CHEBI:30413"/>
    </ligand>
    <ligandPart>
        <name>Fe</name>
        <dbReference type="ChEBI" id="CHEBI:18248"/>
    </ligandPart>
</feature>
<protein>
    <submittedName>
        <fullName evidence="11">Cytochrome P450</fullName>
    </submittedName>
</protein>
<feature type="transmembrane region" description="Helical" evidence="10">
    <location>
        <begin position="6"/>
        <end position="26"/>
    </location>
</feature>
<gene>
    <name evidence="11" type="ORF">K460DRAFT_374050</name>
</gene>
<dbReference type="AlphaFoldDB" id="A0A9P4LFM5"/>
<keyword evidence="10" id="KW-0812">Transmembrane</keyword>
<evidence type="ECO:0000256" key="2">
    <source>
        <dbReference type="ARBA" id="ARBA00004685"/>
    </source>
</evidence>
<comment type="similarity">
    <text evidence="3">Belongs to the cytochrome P450 family.</text>
</comment>
<dbReference type="GO" id="GO:0020037">
    <property type="term" value="F:heme binding"/>
    <property type="evidence" value="ECO:0007669"/>
    <property type="project" value="InterPro"/>
</dbReference>
<evidence type="ECO:0000256" key="1">
    <source>
        <dbReference type="ARBA" id="ARBA00001971"/>
    </source>
</evidence>
<evidence type="ECO:0000313" key="11">
    <source>
        <dbReference type="EMBL" id="KAF1852229.1"/>
    </source>
</evidence>
<comment type="caution">
    <text evidence="11">The sequence shown here is derived from an EMBL/GenBank/DDBJ whole genome shotgun (WGS) entry which is preliminary data.</text>
</comment>
<accession>A0A9P4LFM5</accession>
<dbReference type="EMBL" id="ML976614">
    <property type="protein sequence ID" value="KAF1852229.1"/>
    <property type="molecule type" value="Genomic_DNA"/>
</dbReference>
<keyword evidence="8" id="KW-0503">Monooxygenase</keyword>
<dbReference type="GO" id="GO:0004497">
    <property type="term" value="F:monooxygenase activity"/>
    <property type="evidence" value="ECO:0007669"/>
    <property type="project" value="UniProtKB-KW"/>
</dbReference>
<keyword evidence="10" id="KW-1133">Transmembrane helix</keyword>
<organism evidence="11 12">
    <name type="scientific">Cucurbitaria berberidis CBS 394.84</name>
    <dbReference type="NCBI Taxonomy" id="1168544"/>
    <lineage>
        <taxon>Eukaryota</taxon>
        <taxon>Fungi</taxon>
        <taxon>Dikarya</taxon>
        <taxon>Ascomycota</taxon>
        <taxon>Pezizomycotina</taxon>
        <taxon>Dothideomycetes</taxon>
        <taxon>Pleosporomycetidae</taxon>
        <taxon>Pleosporales</taxon>
        <taxon>Pleosporineae</taxon>
        <taxon>Cucurbitariaceae</taxon>
        <taxon>Cucurbitaria</taxon>
    </lineage>
</organism>
<name>A0A9P4LFM5_9PLEO</name>
<dbReference type="OrthoDB" id="1844152at2759"/>
<reference evidence="11" key="1">
    <citation type="submission" date="2020-01" db="EMBL/GenBank/DDBJ databases">
        <authorList>
            <consortium name="DOE Joint Genome Institute"/>
            <person name="Haridas S."/>
            <person name="Albert R."/>
            <person name="Binder M."/>
            <person name="Bloem J."/>
            <person name="Labutti K."/>
            <person name="Salamov A."/>
            <person name="Andreopoulos B."/>
            <person name="Baker S.E."/>
            <person name="Barry K."/>
            <person name="Bills G."/>
            <person name="Bluhm B.H."/>
            <person name="Cannon C."/>
            <person name="Castanera R."/>
            <person name="Culley D.E."/>
            <person name="Daum C."/>
            <person name="Ezra D."/>
            <person name="Gonzalez J.B."/>
            <person name="Henrissat B."/>
            <person name="Kuo A."/>
            <person name="Liang C."/>
            <person name="Lipzen A."/>
            <person name="Lutzoni F."/>
            <person name="Magnuson J."/>
            <person name="Mondo S."/>
            <person name="Nolan M."/>
            <person name="Ohm R."/>
            <person name="Pangilinan J."/>
            <person name="Park H.-J."/>
            <person name="Ramirez L."/>
            <person name="Alfaro M."/>
            <person name="Sun H."/>
            <person name="Tritt A."/>
            <person name="Yoshinaga Y."/>
            <person name="Zwiers L.-H."/>
            <person name="Turgeon B.G."/>
            <person name="Goodwin S.B."/>
            <person name="Spatafora J.W."/>
            <person name="Crous P.W."/>
            <person name="Grigoriev I.V."/>
        </authorList>
    </citation>
    <scope>NUCLEOTIDE SEQUENCE</scope>
    <source>
        <strain evidence="11">CBS 394.84</strain>
    </source>
</reference>
<keyword evidence="6" id="KW-0560">Oxidoreductase</keyword>
<evidence type="ECO:0000256" key="3">
    <source>
        <dbReference type="ARBA" id="ARBA00010617"/>
    </source>
</evidence>
<evidence type="ECO:0000256" key="10">
    <source>
        <dbReference type="SAM" id="Phobius"/>
    </source>
</evidence>
<dbReference type="Pfam" id="PF00067">
    <property type="entry name" value="p450"/>
    <property type="match status" value="1"/>
</dbReference>
<dbReference type="PANTHER" id="PTHR46206:SF1">
    <property type="entry name" value="P450, PUTATIVE (EUROFUNG)-RELATED"/>
    <property type="match status" value="1"/>
</dbReference>
<dbReference type="PRINTS" id="PR00465">
    <property type="entry name" value="EP450IV"/>
</dbReference>
<evidence type="ECO:0000256" key="8">
    <source>
        <dbReference type="ARBA" id="ARBA00023033"/>
    </source>
</evidence>
<keyword evidence="4 9" id="KW-0349">Heme</keyword>
<dbReference type="Gene3D" id="1.10.630.10">
    <property type="entry name" value="Cytochrome P450"/>
    <property type="match status" value="1"/>
</dbReference>
<dbReference type="GO" id="GO:0005506">
    <property type="term" value="F:iron ion binding"/>
    <property type="evidence" value="ECO:0007669"/>
    <property type="project" value="InterPro"/>
</dbReference>
<dbReference type="SUPFAM" id="SSF48264">
    <property type="entry name" value="Cytochrome P450"/>
    <property type="match status" value="1"/>
</dbReference>
<evidence type="ECO:0000313" key="12">
    <source>
        <dbReference type="Proteomes" id="UP000800039"/>
    </source>
</evidence>
<dbReference type="GO" id="GO:0016705">
    <property type="term" value="F:oxidoreductase activity, acting on paired donors, with incorporation or reduction of molecular oxygen"/>
    <property type="evidence" value="ECO:0007669"/>
    <property type="project" value="InterPro"/>
</dbReference>
<comment type="pathway">
    <text evidence="2">Mycotoxin biosynthesis.</text>
</comment>
<dbReference type="InterPro" id="IPR002403">
    <property type="entry name" value="Cyt_P450_E_grp-IV"/>
</dbReference>
<evidence type="ECO:0000256" key="9">
    <source>
        <dbReference type="PIRSR" id="PIRSR602403-1"/>
    </source>
</evidence>
<dbReference type="GeneID" id="63851887"/>
<evidence type="ECO:0000256" key="7">
    <source>
        <dbReference type="ARBA" id="ARBA00023004"/>
    </source>
</evidence>
<comment type="cofactor">
    <cofactor evidence="1 9">
        <name>heme</name>
        <dbReference type="ChEBI" id="CHEBI:30413"/>
    </cofactor>
</comment>
<dbReference type="PANTHER" id="PTHR46206">
    <property type="entry name" value="CYTOCHROME P450"/>
    <property type="match status" value="1"/>
</dbReference>
<dbReference type="InterPro" id="IPR036396">
    <property type="entry name" value="Cyt_P450_sf"/>
</dbReference>
<dbReference type="InterPro" id="IPR001128">
    <property type="entry name" value="Cyt_P450"/>
</dbReference>
<dbReference type="Proteomes" id="UP000800039">
    <property type="component" value="Unassembled WGS sequence"/>
</dbReference>
<evidence type="ECO:0000256" key="6">
    <source>
        <dbReference type="ARBA" id="ARBA00023002"/>
    </source>
</evidence>
<keyword evidence="10" id="KW-0472">Membrane</keyword>
<keyword evidence="7 9" id="KW-0408">Iron</keyword>
<sequence length="549" mass="62988">MHSSLTIPHLTVLVAGTTIALFHIYFSNRDNAQARFWKAHPMSDARSEWFWWARVVMRSVFGSKSMVDDGYNTYSSRNNIFGAPSIDRGAFVVIPPQQLKSIYDLPESVVDAHWTQSENIQAKYTIGDPEVFSQSFHVNVIRNQITRSLDYLTAGITEEITLGFEKHWGVDDKEWRRVAAWPSCLQIVAEAVNRVFIGAPHCRNKEFLEATKWHAEWVFSNAFLIHAVPWIFKPVLGNLIWLYGRRVRSKCLKPMLPLIKERLSRFLQQANDPSADWDPPQDGLQWLIEEAWKTGNAKYIDPSRIGHRLLILNFVSMHTTSFTLANALQDLFSEVPSIGSVEDLREECARVLKEAGGVWTKDAVSKLHLVDSTIRESMRISSFSILALPRRVVAEEGITIDDDVHIPKGIYLATPMDAIHLDAKFYSDPTKFHPFRFCHSSHVQGTRTQELYKNRDGDATMPPLDLDKTSAKAKSTVTLDDKFLSFGFGRNACPGRFFALHEIKLMMAHILLNYDIQYFKKRPEQFKIMWVQLPHEKTHFTIKRRLGTI</sequence>
<keyword evidence="12" id="KW-1185">Reference proteome</keyword>
<proteinExistence type="inferred from homology"/>
<evidence type="ECO:0000256" key="4">
    <source>
        <dbReference type="ARBA" id="ARBA00022617"/>
    </source>
</evidence>
<keyword evidence="5 9" id="KW-0479">Metal-binding</keyword>
<evidence type="ECO:0000256" key="5">
    <source>
        <dbReference type="ARBA" id="ARBA00022723"/>
    </source>
</evidence>
<dbReference type="CDD" id="cd11041">
    <property type="entry name" value="CYP503A1-like"/>
    <property type="match status" value="1"/>
</dbReference>
<dbReference type="RefSeq" id="XP_040794792.1">
    <property type="nucleotide sequence ID" value="XM_040934636.1"/>
</dbReference>